<dbReference type="SUPFAM" id="SSF81383">
    <property type="entry name" value="F-box domain"/>
    <property type="match status" value="1"/>
</dbReference>
<keyword evidence="2" id="KW-1185">Reference proteome</keyword>
<proteinExistence type="predicted"/>
<name>A0ABR2HZL9_9PEZI</name>
<accession>A0ABR2HZL9</accession>
<organism evidence="1 2">
    <name type="scientific">Apiospora arundinis</name>
    <dbReference type="NCBI Taxonomy" id="335852"/>
    <lineage>
        <taxon>Eukaryota</taxon>
        <taxon>Fungi</taxon>
        <taxon>Dikarya</taxon>
        <taxon>Ascomycota</taxon>
        <taxon>Pezizomycotina</taxon>
        <taxon>Sordariomycetes</taxon>
        <taxon>Xylariomycetidae</taxon>
        <taxon>Amphisphaeriales</taxon>
        <taxon>Apiosporaceae</taxon>
        <taxon>Apiospora</taxon>
    </lineage>
</organism>
<dbReference type="EMBL" id="JAPCWZ010000007">
    <property type="protein sequence ID" value="KAK8855170.1"/>
    <property type="molecule type" value="Genomic_DNA"/>
</dbReference>
<dbReference type="Proteomes" id="UP001390339">
    <property type="component" value="Unassembled WGS sequence"/>
</dbReference>
<evidence type="ECO:0000313" key="2">
    <source>
        <dbReference type="Proteomes" id="UP001390339"/>
    </source>
</evidence>
<reference evidence="1 2" key="1">
    <citation type="journal article" date="2024" name="IMA Fungus">
        <title>Apiospora arundinis, a panoply of carbohydrate-active enzymes and secondary metabolites.</title>
        <authorList>
            <person name="Sorensen T."/>
            <person name="Petersen C."/>
            <person name="Muurmann A.T."/>
            <person name="Christiansen J.V."/>
            <person name="Brundto M.L."/>
            <person name="Overgaard C.K."/>
            <person name="Boysen A.T."/>
            <person name="Wollenberg R.D."/>
            <person name="Larsen T.O."/>
            <person name="Sorensen J.L."/>
            <person name="Nielsen K.L."/>
            <person name="Sondergaard T.E."/>
        </authorList>
    </citation>
    <scope>NUCLEOTIDE SEQUENCE [LARGE SCALE GENOMIC DNA]</scope>
    <source>
        <strain evidence="1 2">AAU 773</strain>
    </source>
</reference>
<evidence type="ECO:0000313" key="1">
    <source>
        <dbReference type="EMBL" id="KAK8855170.1"/>
    </source>
</evidence>
<comment type="caution">
    <text evidence="1">The sequence shown here is derived from an EMBL/GenBank/DDBJ whole genome shotgun (WGS) entry which is preliminary data.</text>
</comment>
<protein>
    <recommendedName>
        <fullName evidence="3">F-box domain-containing protein</fullName>
    </recommendedName>
</protein>
<gene>
    <name evidence="1" type="ORF">PGQ11_011082</name>
</gene>
<dbReference type="InterPro" id="IPR036047">
    <property type="entry name" value="F-box-like_dom_sf"/>
</dbReference>
<sequence length="435" mass="48977">MSSSMVTKLPLELLLEIGRDFSFEDKRRLSCVSRDFRQYYAPHLYSTIRFSNRLADQDAIASVVTKYGYCARALVFVVDLSLTDWEFGEWKSGDQRLLSEDDDTEAEVAMDGLPHLARDILRGKILPGIPSLTIRVTADPNSEVGWLHWNAWRRLRNENLALGESRALWRRCLSAMWQALAENPRPVSHISLPNLIPVMSSAWLTPAWSAFIGQLESLSIGLWDSKWIFDASPPWHRGKFDLDMDAHFWRHATALRRLELVPSPCNVYAFGTYSMEGSPASLHELRVVNAVVSDELAQFIGECVKSGVKRVKLANCVAMDSYTRCGKGPGFGSPWHSFFGSIASRIQGTEGPWDVFGFYCNEMPSVAVPEQRGVTIALEEFTIMHESGILFPYAYDDLKSGVGDYRAFLGGDKDAIMYQGLMDLIRQNRTRATAI</sequence>
<evidence type="ECO:0008006" key="3">
    <source>
        <dbReference type="Google" id="ProtNLM"/>
    </source>
</evidence>